<protein>
    <submittedName>
        <fullName evidence="1">Uncharacterized protein</fullName>
    </submittedName>
</protein>
<reference evidence="1" key="1">
    <citation type="journal article" date="2014" name="Front. Microbiol.">
        <title>High frequency of phylogenetically diverse reductive dehalogenase-homologous genes in deep subseafloor sedimentary metagenomes.</title>
        <authorList>
            <person name="Kawai M."/>
            <person name="Futagami T."/>
            <person name="Toyoda A."/>
            <person name="Takaki Y."/>
            <person name="Nishi S."/>
            <person name="Hori S."/>
            <person name="Arai W."/>
            <person name="Tsubouchi T."/>
            <person name="Morono Y."/>
            <person name="Uchiyama I."/>
            <person name="Ito T."/>
            <person name="Fujiyama A."/>
            <person name="Inagaki F."/>
            <person name="Takami H."/>
        </authorList>
    </citation>
    <scope>NUCLEOTIDE SEQUENCE</scope>
    <source>
        <strain evidence="1">Expedition CK06-06</strain>
    </source>
</reference>
<gene>
    <name evidence="1" type="ORF">S01H4_35378</name>
</gene>
<evidence type="ECO:0000313" key="1">
    <source>
        <dbReference type="EMBL" id="GAG78262.1"/>
    </source>
</evidence>
<proteinExistence type="predicted"/>
<name>X1BAG3_9ZZZZ</name>
<accession>X1BAG3</accession>
<organism evidence="1">
    <name type="scientific">marine sediment metagenome</name>
    <dbReference type="NCBI Taxonomy" id="412755"/>
    <lineage>
        <taxon>unclassified sequences</taxon>
        <taxon>metagenomes</taxon>
        <taxon>ecological metagenomes</taxon>
    </lineage>
</organism>
<dbReference type="EMBL" id="BART01018806">
    <property type="protein sequence ID" value="GAG78262.1"/>
    <property type="molecule type" value="Genomic_DNA"/>
</dbReference>
<sequence>MVTDVSPGTESNLLTSRFPNGVPAVSDASQSGYMEYLYQMQPMPTDAVGVEVTIDVIDANGNFRNIGTATSD</sequence>
<feature type="non-terminal residue" evidence="1">
    <location>
        <position position="72"/>
    </location>
</feature>
<dbReference type="AlphaFoldDB" id="X1BAG3"/>
<comment type="caution">
    <text evidence="1">The sequence shown here is derived from an EMBL/GenBank/DDBJ whole genome shotgun (WGS) entry which is preliminary data.</text>
</comment>